<dbReference type="InterPro" id="IPR005302">
    <property type="entry name" value="MoCF_Sase_C"/>
</dbReference>
<sequence>MKVSQLYIYPIKSLRPTSITEGILTPRGLQYDRRFMLLKVQPATDNSGSTTLKNMHVTRAPEMGLFQTDIEIPQGEDDRGKVIVSHHPPSQSSSAAPGSDAEVSSVNKLEIPLQPDVKNLKSFEVVMHQSPTTAYDMGAEYNEWFSACFGYPVVLAYMGDHWREVLGTLAPAKQKHRNGQWWQTWQDSLLSPSGLEKWIHPILIVSFFINAIYQTKSYIQNGMSPEAAKALLPAALAGVALVVYTITNKDDDNKQEHEDGISFADCAPYLVISETSVDDVSTRLPDGEEMDHTKFRPNIVVSGAETAFEEDFWTKLAVGSDRVSLLLTGNCVRCQSLNVDFATGRMGDGESGAVLKKLMKDRRVDSGAKFSPVFGRYSFLDHAGDGMSIRVGDEVVVQERGEERSAVDWPGLTN</sequence>
<dbReference type="RefSeq" id="XP_056507650.1">
    <property type="nucleotide sequence ID" value="XM_056659357.1"/>
</dbReference>
<dbReference type="SUPFAM" id="SSF141673">
    <property type="entry name" value="MOSC N-terminal domain-like"/>
    <property type="match status" value="1"/>
</dbReference>
<dbReference type="GO" id="GO:0030170">
    <property type="term" value="F:pyridoxal phosphate binding"/>
    <property type="evidence" value="ECO:0007669"/>
    <property type="project" value="InterPro"/>
</dbReference>
<accession>A0A9W9JWL4</accession>
<evidence type="ECO:0000259" key="2">
    <source>
        <dbReference type="PROSITE" id="PS51340"/>
    </source>
</evidence>
<dbReference type="OrthoDB" id="17255at2759"/>
<comment type="caution">
    <text evidence="3">The sequence shown here is derived from an EMBL/GenBank/DDBJ whole genome shotgun (WGS) entry which is preliminary data.</text>
</comment>
<dbReference type="PANTHER" id="PTHR14237:SF34">
    <property type="entry name" value="MOSC DOMAIN PROTEIN (AFU_ORTHOLOGUE AFUA_2G07820)"/>
    <property type="match status" value="1"/>
</dbReference>
<feature type="region of interest" description="Disordered" evidence="1">
    <location>
        <begin position="80"/>
        <end position="101"/>
    </location>
</feature>
<evidence type="ECO:0000313" key="4">
    <source>
        <dbReference type="Proteomes" id="UP001141434"/>
    </source>
</evidence>
<evidence type="ECO:0000256" key="1">
    <source>
        <dbReference type="SAM" id="MobiDB-lite"/>
    </source>
</evidence>
<reference evidence="3" key="1">
    <citation type="submission" date="2022-11" db="EMBL/GenBank/DDBJ databases">
        <authorList>
            <person name="Petersen C."/>
        </authorList>
    </citation>
    <scope>NUCLEOTIDE SEQUENCE</scope>
    <source>
        <strain evidence="3">IBT 34128</strain>
    </source>
</reference>
<feature type="domain" description="MOSC" evidence="2">
    <location>
        <begin position="234"/>
        <end position="398"/>
    </location>
</feature>
<dbReference type="Pfam" id="PF03476">
    <property type="entry name" value="MOSC_N"/>
    <property type="match status" value="1"/>
</dbReference>
<dbReference type="Pfam" id="PF03473">
    <property type="entry name" value="MOSC"/>
    <property type="match status" value="1"/>
</dbReference>
<dbReference type="PANTHER" id="PTHR14237">
    <property type="entry name" value="MOLYBDOPTERIN COFACTOR SULFURASE MOSC"/>
    <property type="match status" value="1"/>
</dbReference>
<dbReference type="GO" id="GO:0030151">
    <property type="term" value="F:molybdenum ion binding"/>
    <property type="evidence" value="ECO:0007669"/>
    <property type="project" value="InterPro"/>
</dbReference>
<dbReference type="InterPro" id="IPR005303">
    <property type="entry name" value="MOCOS_middle"/>
</dbReference>
<name>A0A9W9JWL4_9EURO</name>
<dbReference type="GO" id="GO:0003824">
    <property type="term" value="F:catalytic activity"/>
    <property type="evidence" value="ECO:0007669"/>
    <property type="project" value="InterPro"/>
</dbReference>
<dbReference type="PROSITE" id="PS51340">
    <property type="entry name" value="MOSC"/>
    <property type="match status" value="1"/>
</dbReference>
<dbReference type="Proteomes" id="UP001141434">
    <property type="component" value="Unassembled WGS sequence"/>
</dbReference>
<proteinExistence type="predicted"/>
<evidence type="ECO:0000313" key="3">
    <source>
        <dbReference type="EMBL" id="KAJ5084253.1"/>
    </source>
</evidence>
<protein>
    <recommendedName>
        <fullName evidence="2">MOSC domain-containing protein</fullName>
    </recommendedName>
</protein>
<feature type="compositionally biased region" description="Low complexity" evidence="1">
    <location>
        <begin position="85"/>
        <end position="99"/>
    </location>
</feature>
<dbReference type="InterPro" id="IPR011037">
    <property type="entry name" value="Pyrv_Knase-like_insert_dom_sf"/>
</dbReference>
<dbReference type="EMBL" id="JAPMSZ010000011">
    <property type="protein sequence ID" value="KAJ5084253.1"/>
    <property type="molecule type" value="Genomic_DNA"/>
</dbReference>
<gene>
    <name evidence="3" type="ORF">NUU61_008832</name>
</gene>
<reference evidence="3" key="2">
    <citation type="journal article" date="2023" name="IMA Fungus">
        <title>Comparative genomic study of the Penicillium genus elucidates a diverse pangenome and 15 lateral gene transfer events.</title>
        <authorList>
            <person name="Petersen C."/>
            <person name="Sorensen T."/>
            <person name="Nielsen M.R."/>
            <person name="Sondergaard T.E."/>
            <person name="Sorensen J.L."/>
            <person name="Fitzpatrick D.A."/>
            <person name="Frisvad J.C."/>
            <person name="Nielsen K.L."/>
        </authorList>
    </citation>
    <scope>NUCLEOTIDE SEQUENCE</scope>
    <source>
        <strain evidence="3">IBT 34128</strain>
    </source>
</reference>
<dbReference type="SUPFAM" id="SSF50800">
    <property type="entry name" value="PK beta-barrel domain-like"/>
    <property type="match status" value="1"/>
</dbReference>
<dbReference type="AlphaFoldDB" id="A0A9W9JWL4"/>
<keyword evidence="4" id="KW-1185">Reference proteome</keyword>
<organism evidence="3 4">
    <name type="scientific">Penicillium alfredii</name>
    <dbReference type="NCBI Taxonomy" id="1506179"/>
    <lineage>
        <taxon>Eukaryota</taxon>
        <taxon>Fungi</taxon>
        <taxon>Dikarya</taxon>
        <taxon>Ascomycota</taxon>
        <taxon>Pezizomycotina</taxon>
        <taxon>Eurotiomycetes</taxon>
        <taxon>Eurotiomycetidae</taxon>
        <taxon>Eurotiales</taxon>
        <taxon>Aspergillaceae</taxon>
        <taxon>Penicillium</taxon>
    </lineage>
</organism>
<dbReference type="GeneID" id="81398526"/>